<proteinExistence type="predicted"/>
<comment type="caution">
    <text evidence="1">The sequence shown here is derived from an EMBL/GenBank/DDBJ whole genome shotgun (WGS) entry which is preliminary data.</text>
</comment>
<sequence>MSGYWVIGNDIKPKNPKMTIKIDITVESTGRLINLSNFIFFFALNRALILFYKPV</sequence>
<protein>
    <submittedName>
        <fullName evidence="1">Uncharacterized protein</fullName>
    </submittedName>
</protein>
<dbReference type="EMBL" id="AMCI01001408">
    <property type="protein sequence ID" value="EJX05641.1"/>
    <property type="molecule type" value="Genomic_DNA"/>
</dbReference>
<reference evidence="1" key="1">
    <citation type="journal article" date="2012" name="PLoS ONE">
        <title>Gene sets for utilization of primary and secondary nutrition supplies in the distal gut of endangered iberian lynx.</title>
        <authorList>
            <person name="Alcaide M."/>
            <person name="Messina E."/>
            <person name="Richter M."/>
            <person name="Bargiela R."/>
            <person name="Peplies J."/>
            <person name="Huws S.A."/>
            <person name="Newbold C.J."/>
            <person name="Golyshin P.N."/>
            <person name="Simon M.A."/>
            <person name="Lopez G."/>
            <person name="Yakimov M.M."/>
            <person name="Ferrer M."/>
        </authorList>
    </citation>
    <scope>NUCLEOTIDE SEQUENCE</scope>
</reference>
<dbReference type="AlphaFoldDB" id="J9CZE7"/>
<name>J9CZE7_9ZZZZ</name>
<organism evidence="1">
    <name type="scientific">gut metagenome</name>
    <dbReference type="NCBI Taxonomy" id="749906"/>
    <lineage>
        <taxon>unclassified sequences</taxon>
        <taxon>metagenomes</taxon>
        <taxon>organismal metagenomes</taxon>
    </lineage>
</organism>
<evidence type="ECO:0000313" key="1">
    <source>
        <dbReference type="EMBL" id="EJX05641.1"/>
    </source>
</evidence>
<gene>
    <name evidence="1" type="ORF">EVA_06250</name>
</gene>
<accession>J9CZE7</accession>